<reference evidence="1" key="1">
    <citation type="submission" date="2016-03" db="EMBL/GenBank/DDBJ databases">
        <title>Mechanisms controlling the formation of the plant cell surface in tip-growing cells are functionally conserved among land plants.</title>
        <authorList>
            <person name="Honkanen S."/>
            <person name="Jones V.A."/>
            <person name="Morieri G."/>
            <person name="Champion C."/>
            <person name="Hetherington A.J."/>
            <person name="Kelly S."/>
            <person name="Saint-Marcoux D."/>
            <person name="Proust H."/>
            <person name="Prescott H."/>
            <person name="Dolan L."/>
        </authorList>
    </citation>
    <scope>NUCLEOTIDE SEQUENCE [LARGE SCALE GENOMIC DNA]</scope>
    <source>
        <tissue evidence="1">Whole gametophyte</tissue>
    </source>
</reference>
<evidence type="ECO:0000313" key="1">
    <source>
        <dbReference type="EMBL" id="OAE25853.1"/>
    </source>
</evidence>
<evidence type="ECO:0000313" key="2">
    <source>
        <dbReference type="Proteomes" id="UP000077202"/>
    </source>
</evidence>
<dbReference type="EMBL" id="LVLJ01002289">
    <property type="protein sequence ID" value="OAE25853.1"/>
    <property type="molecule type" value="Genomic_DNA"/>
</dbReference>
<comment type="caution">
    <text evidence="1">The sequence shown here is derived from an EMBL/GenBank/DDBJ whole genome shotgun (WGS) entry which is preliminary data.</text>
</comment>
<accession>A0A176VZM9</accession>
<dbReference type="AlphaFoldDB" id="A0A176VZM9"/>
<keyword evidence="2" id="KW-1185">Reference proteome</keyword>
<sequence>MSEMKASFQAGRIRGYQVGETVLLDYSLFADDMGVFIDDSYSSFQELRMVLGKYEKSSGARLNLSKSAILLLGMDRPPDWFFLTGCTLMQQGEVHKYLGAPAGLGVSKQTQDEFCTKKIAHTLGGWELRLLSFEARAVLLQFVLQAQPTFYASLIKLSATTCRKVEQLYRQFLWGYNKEGKAKRSLVRWDIVCRPKEARGLGIRSLADTKSSLMGKWIGAIIDETAGTWGMALVDLVKQGRSRYHRDIVRKHYSLSDLILTRQPLHLAGTEVGRALMLCWQTIQADMTWEPAGVAIPRYVTMRDMVGLTLSSRADGDTATKRVMAQLRQLKVTQVATLWRKKEELKRTFVKGPRNERCREEGSEIHNFLYRITSATGMENGCQPQMEKHWSNLINFWIRNTIDKSIAQWKESNVVPPQKQWLEVACILQSAIATSIVTRIEKWLKAMLEQLGRSEGGPEAPCTEGAAVGLDEAVPTLGGTVDIS</sequence>
<evidence type="ECO:0008006" key="3">
    <source>
        <dbReference type="Google" id="ProtNLM"/>
    </source>
</evidence>
<name>A0A176VZM9_MARPO</name>
<dbReference type="PANTHER" id="PTHR33116:SF78">
    <property type="entry name" value="OS12G0587133 PROTEIN"/>
    <property type="match status" value="1"/>
</dbReference>
<organism evidence="1 2">
    <name type="scientific">Marchantia polymorpha subsp. ruderalis</name>
    <dbReference type="NCBI Taxonomy" id="1480154"/>
    <lineage>
        <taxon>Eukaryota</taxon>
        <taxon>Viridiplantae</taxon>
        <taxon>Streptophyta</taxon>
        <taxon>Embryophyta</taxon>
        <taxon>Marchantiophyta</taxon>
        <taxon>Marchantiopsida</taxon>
        <taxon>Marchantiidae</taxon>
        <taxon>Marchantiales</taxon>
        <taxon>Marchantiaceae</taxon>
        <taxon>Marchantia</taxon>
    </lineage>
</organism>
<gene>
    <name evidence="1" type="ORF">AXG93_2145s1520</name>
</gene>
<proteinExistence type="predicted"/>
<dbReference type="Proteomes" id="UP000077202">
    <property type="component" value="Unassembled WGS sequence"/>
</dbReference>
<protein>
    <recommendedName>
        <fullName evidence="3">Reverse transcriptase domain-containing protein</fullName>
    </recommendedName>
</protein>
<dbReference type="PANTHER" id="PTHR33116">
    <property type="entry name" value="REVERSE TRANSCRIPTASE ZINC-BINDING DOMAIN-CONTAINING PROTEIN-RELATED-RELATED"/>
    <property type="match status" value="1"/>
</dbReference>